<dbReference type="KEGG" id="rpe:RPE_1876"/>
<feature type="chain" id="PRO_5004165934" description="PepSY domain-containing protein" evidence="1">
    <location>
        <begin position="24"/>
        <end position="87"/>
    </location>
</feature>
<protein>
    <recommendedName>
        <fullName evidence="2">PepSY domain-containing protein</fullName>
    </recommendedName>
</protein>
<reference evidence="3" key="1">
    <citation type="submission" date="2006-09" db="EMBL/GenBank/DDBJ databases">
        <title>Complete sequence of Rhodopseudomonas palustris BisA53.</title>
        <authorList>
            <consortium name="US DOE Joint Genome Institute"/>
            <person name="Copeland A."/>
            <person name="Lucas S."/>
            <person name="Lapidus A."/>
            <person name="Barry K."/>
            <person name="Detter J.C."/>
            <person name="Glavina del Rio T."/>
            <person name="Hammon N."/>
            <person name="Israni S."/>
            <person name="Dalin E."/>
            <person name="Tice H."/>
            <person name="Pitluck S."/>
            <person name="Chain P."/>
            <person name="Malfatti S."/>
            <person name="Shin M."/>
            <person name="Vergez L."/>
            <person name="Schmutz J."/>
            <person name="Larimer F."/>
            <person name="Land M."/>
            <person name="Hauser L."/>
            <person name="Pelletier D.A."/>
            <person name="Kyrpides N."/>
            <person name="Kim E."/>
            <person name="Harwood C.S."/>
            <person name="Oda Y."/>
            <person name="Richardson P."/>
        </authorList>
    </citation>
    <scope>NUCLEOTIDE SEQUENCE [LARGE SCALE GENOMIC DNA]</scope>
    <source>
        <strain evidence="3">BisA53</strain>
    </source>
</reference>
<accession>Q07QG0</accession>
<evidence type="ECO:0000256" key="1">
    <source>
        <dbReference type="SAM" id="SignalP"/>
    </source>
</evidence>
<name>Q07QG0_RHOP5</name>
<evidence type="ECO:0000313" key="3">
    <source>
        <dbReference type="EMBL" id="ABJ05824.1"/>
    </source>
</evidence>
<evidence type="ECO:0000259" key="2">
    <source>
        <dbReference type="Pfam" id="PF13670"/>
    </source>
</evidence>
<dbReference type="EMBL" id="CP000463">
    <property type="protein sequence ID" value="ABJ05824.1"/>
    <property type="molecule type" value="Genomic_DNA"/>
</dbReference>
<gene>
    <name evidence="3" type="ordered locus">RPE_1876</name>
</gene>
<keyword evidence="1" id="KW-0732">Signal</keyword>
<dbReference type="InterPro" id="IPR025711">
    <property type="entry name" value="PepSY"/>
</dbReference>
<dbReference type="Pfam" id="PF13670">
    <property type="entry name" value="PepSY_2"/>
    <property type="match status" value="1"/>
</dbReference>
<dbReference type="eggNOG" id="COG5591">
    <property type="taxonomic scope" value="Bacteria"/>
</dbReference>
<organism evidence="3">
    <name type="scientific">Rhodopseudomonas palustris (strain BisA53)</name>
    <dbReference type="NCBI Taxonomy" id="316055"/>
    <lineage>
        <taxon>Bacteria</taxon>
        <taxon>Pseudomonadati</taxon>
        <taxon>Pseudomonadota</taxon>
        <taxon>Alphaproteobacteria</taxon>
        <taxon>Hyphomicrobiales</taxon>
        <taxon>Nitrobacteraceae</taxon>
        <taxon>Rhodopseudomonas</taxon>
    </lineage>
</organism>
<dbReference type="HOGENOM" id="CLU_147864_2_0_5"/>
<dbReference type="AlphaFoldDB" id="Q07QG0"/>
<proteinExistence type="predicted"/>
<feature type="domain" description="PepSY" evidence="2">
    <location>
        <begin position="7"/>
        <end position="84"/>
    </location>
</feature>
<dbReference type="STRING" id="316055.RPE_1876"/>
<sequence>MKKLMSAALAAGLIVGSASLASADQPGADWMPAEQVKQKLTQAGYSQINELKADDGRWEGEGVKNGTKMEFHADPKTGAIIKEKQDN</sequence>
<feature type="signal peptide" evidence="1">
    <location>
        <begin position="1"/>
        <end position="23"/>
    </location>
</feature>
<dbReference type="OrthoDB" id="9134997at2"/>